<proteinExistence type="predicted"/>
<feature type="chain" id="PRO_5024318657" evidence="1">
    <location>
        <begin position="30"/>
        <end position="158"/>
    </location>
</feature>
<comment type="caution">
    <text evidence="2">The sequence shown here is derived from an EMBL/GenBank/DDBJ whole genome shotgun (WGS) entry which is preliminary data.</text>
</comment>
<evidence type="ECO:0000256" key="1">
    <source>
        <dbReference type="SAM" id="SignalP"/>
    </source>
</evidence>
<dbReference type="GeneID" id="54328825"/>
<protein>
    <submittedName>
        <fullName evidence="2">Uncharacterized protein</fullName>
    </submittedName>
</protein>
<evidence type="ECO:0000313" key="3">
    <source>
        <dbReference type="Proteomes" id="UP000324241"/>
    </source>
</evidence>
<evidence type="ECO:0000313" key="2">
    <source>
        <dbReference type="EMBL" id="KAA8647430.1"/>
    </source>
</evidence>
<sequence length="158" mass="17567">MIIPTKPDLYPPLLLVMLLVILEHQNVKKERSCLWGISSRPAVRLSVDMDVDTQWSCTSTPAPFKVYRARDAATMQDIDIRYPPYSVYTSLNMGSLGVSDIYAPNGVKGSSYQIIEKPSRIARKIRIIVMGCGASAINFVHEVDNSRLNPTILLGGKE</sequence>
<gene>
    <name evidence="2" type="ORF">ATNIH1004_006123</name>
</gene>
<name>A0A5M9MQ52_9EURO</name>
<dbReference type="EMBL" id="QUQM01000004">
    <property type="protein sequence ID" value="KAA8647430.1"/>
    <property type="molecule type" value="Genomic_DNA"/>
</dbReference>
<dbReference type="Proteomes" id="UP000324241">
    <property type="component" value="Unassembled WGS sequence"/>
</dbReference>
<dbReference type="RefSeq" id="XP_033426791.1">
    <property type="nucleotide sequence ID" value="XM_033570759.1"/>
</dbReference>
<dbReference type="AlphaFoldDB" id="A0A5M9MQ52"/>
<reference evidence="2 3" key="1">
    <citation type="submission" date="2019-08" db="EMBL/GenBank/DDBJ databases">
        <title>The genome sequence of a newly discovered highly antifungal drug resistant Aspergillus species, Aspergillus tanneri NIH 1004.</title>
        <authorList>
            <person name="Mounaud S."/>
            <person name="Singh I."/>
            <person name="Joardar V."/>
            <person name="Pakala S."/>
            <person name="Pakala S."/>
            <person name="Venepally P."/>
            <person name="Chung J.K."/>
            <person name="Losada L."/>
            <person name="Nierman W.C."/>
        </authorList>
    </citation>
    <scope>NUCLEOTIDE SEQUENCE [LARGE SCALE GENOMIC DNA]</scope>
    <source>
        <strain evidence="2 3">NIH1004</strain>
    </source>
</reference>
<dbReference type="OrthoDB" id="74360at2759"/>
<accession>A0A5M9MQ52</accession>
<keyword evidence="1" id="KW-0732">Signal</keyword>
<organism evidence="2 3">
    <name type="scientific">Aspergillus tanneri</name>
    <dbReference type="NCBI Taxonomy" id="1220188"/>
    <lineage>
        <taxon>Eukaryota</taxon>
        <taxon>Fungi</taxon>
        <taxon>Dikarya</taxon>
        <taxon>Ascomycota</taxon>
        <taxon>Pezizomycotina</taxon>
        <taxon>Eurotiomycetes</taxon>
        <taxon>Eurotiomycetidae</taxon>
        <taxon>Eurotiales</taxon>
        <taxon>Aspergillaceae</taxon>
        <taxon>Aspergillus</taxon>
        <taxon>Aspergillus subgen. Circumdati</taxon>
    </lineage>
</organism>
<feature type="signal peptide" evidence="1">
    <location>
        <begin position="1"/>
        <end position="29"/>
    </location>
</feature>
<dbReference type="VEuPathDB" id="FungiDB:EYZ11_004063"/>